<dbReference type="AlphaFoldDB" id="A0A162AQS9"/>
<dbReference type="InterPro" id="IPR003340">
    <property type="entry name" value="B3_DNA-bd"/>
</dbReference>
<accession>A0A162AQS9</accession>
<sequence length="131" mass="15274">MTTLSSTCFPAHQCQLVCLNSHNPVVRFRIEITVQAHHLYRYVYGVDISTEHYNVTAYWKNRDYINIYSGDNAWRLQVRSRGGKSRRTTIHDGWIQFRDDLGLRLGDVVLLEGVDNFRTHFAVQVMRNDSA</sequence>
<evidence type="ECO:0000256" key="5">
    <source>
        <dbReference type="ARBA" id="ARBA00023242"/>
    </source>
</evidence>
<keyword evidence="7" id="KW-1185">Reference proteome</keyword>
<evidence type="ECO:0000256" key="4">
    <source>
        <dbReference type="ARBA" id="ARBA00023163"/>
    </source>
</evidence>
<proteinExistence type="predicted"/>
<dbReference type="InterPro" id="IPR015300">
    <property type="entry name" value="DNA-bd_pseudobarrel_sf"/>
</dbReference>
<dbReference type="Gramene" id="KZN04503">
    <property type="protein sequence ID" value="KZN04503"/>
    <property type="gene ID" value="DCAR_005340"/>
</dbReference>
<reference evidence="6" key="1">
    <citation type="journal article" date="2016" name="Nat. Genet.">
        <title>A high-quality carrot genome assembly provides new insights into carotenoid accumulation and asterid genome evolution.</title>
        <authorList>
            <person name="Iorizzo M."/>
            <person name="Ellison S."/>
            <person name="Senalik D."/>
            <person name="Zeng P."/>
            <person name="Satapoomin P."/>
            <person name="Huang J."/>
            <person name="Bowman M."/>
            <person name="Iovene M."/>
            <person name="Sanseverino W."/>
            <person name="Cavagnaro P."/>
            <person name="Yildiz M."/>
            <person name="Macko-Podgorni A."/>
            <person name="Moranska E."/>
            <person name="Grzebelus E."/>
            <person name="Grzebelus D."/>
            <person name="Ashrafi H."/>
            <person name="Zheng Z."/>
            <person name="Cheng S."/>
            <person name="Spooner D."/>
            <person name="Van Deynze A."/>
            <person name="Simon P."/>
        </authorList>
    </citation>
    <scope>NUCLEOTIDE SEQUENCE</scope>
    <source>
        <tissue evidence="6">Leaf</tissue>
    </source>
</reference>
<comment type="subcellular location">
    <subcellularLocation>
        <location evidence="1">Nucleus</location>
    </subcellularLocation>
</comment>
<keyword evidence="5" id="KW-0539">Nucleus</keyword>
<keyword evidence="2" id="KW-0805">Transcription regulation</keyword>
<keyword evidence="3" id="KW-0238">DNA-binding</keyword>
<dbReference type="GO" id="GO:0005634">
    <property type="term" value="C:nucleus"/>
    <property type="evidence" value="ECO:0007669"/>
    <property type="project" value="UniProtKB-SubCell"/>
</dbReference>
<dbReference type="SUPFAM" id="SSF101936">
    <property type="entry name" value="DNA-binding pseudobarrel domain"/>
    <property type="match status" value="1"/>
</dbReference>
<reference evidence="6" key="2">
    <citation type="submission" date="2022-03" db="EMBL/GenBank/DDBJ databases">
        <title>Draft title - Genomic analysis of global carrot germplasm unveils the trajectory of domestication and the origin of high carotenoid orange carrot.</title>
        <authorList>
            <person name="Iorizzo M."/>
            <person name="Ellison S."/>
            <person name="Senalik D."/>
            <person name="Macko-Podgorni A."/>
            <person name="Grzebelus D."/>
            <person name="Bostan H."/>
            <person name="Rolling W."/>
            <person name="Curaba J."/>
            <person name="Simon P."/>
        </authorList>
    </citation>
    <scope>NUCLEOTIDE SEQUENCE</scope>
    <source>
        <tissue evidence="6">Leaf</tissue>
    </source>
</reference>
<dbReference type="GO" id="GO:0003677">
    <property type="term" value="F:DNA binding"/>
    <property type="evidence" value="ECO:0007669"/>
    <property type="project" value="UniProtKB-KW"/>
</dbReference>
<evidence type="ECO:0000313" key="6">
    <source>
        <dbReference type="EMBL" id="WOG86774.1"/>
    </source>
</evidence>
<evidence type="ECO:0000313" key="7">
    <source>
        <dbReference type="Proteomes" id="UP000077755"/>
    </source>
</evidence>
<dbReference type="PROSITE" id="PS50863">
    <property type="entry name" value="B3"/>
    <property type="match status" value="1"/>
</dbReference>
<dbReference type="Proteomes" id="UP000077755">
    <property type="component" value="Chromosome 2"/>
</dbReference>
<evidence type="ECO:0000256" key="3">
    <source>
        <dbReference type="ARBA" id="ARBA00023125"/>
    </source>
</evidence>
<name>A0A162AQS9_DAUCS</name>
<organism evidence="6 7">
    <name type="scientific">Daucus carota subsp. sativus</name>
    <name type="common">Carrot</name>
    <dbReference type="NCBI Taxonomy" id="79200"/>
    <lineage>
        <taxon>Eukaryota</taxon>
        <taxon>Viridiplantae</taxon>
        <taxon>Streptophyta</taxon>
        <taxon>Embryophyta</taxon>
        <taxon>Tracheophyta</taxon>
        <taxon>Spermatophyta</taxon>
        <taxon>Magnoliopsida</taxon>
        <taxon>eudicotyledons</taxon>
        <taxon>Gunneridae</taxon>
        <taxon>Pentapetalae</taxon>
        <taxon>asterids</taxon>
        <taxon>campanulids</taxon>
        <taxon>Apiales</taxon>
        <taxon>Apiaceae</taxon>
        <taxon>Apioideae</taxon>
        <taxon>Scandiceae</taxon>
        <taxon>Daucinae</taxon>
        <taxon>Daucus</taxon>
        <taxon>Daucus sect. Daucus</taxon>
    </lineage>
</organism>
<gene>
    <name evidence="6" type="ORF">DCAR_0205992</name>
</gene>
<evidence type="ECO:0000256" key="1">
    <source>
        <dbReference type="ARBA" id="ARBA00004123"/>
    </source>
</evidence>
<evidence type="ECO:0000256" key="2">
    <source>
        <dbReference type="ARBA" id="ARBA00023015"/>
    </source>
</evidence>
<keyword evidence="4" id="KW-0804">Transcription</keyword>
<protein>
    <submittedName>
        <fullName evidence="6">Uncharacterized protein</fullName>
    </submittedName>
</protein>
<dbReference type="Gene3D" id="2.40.330.10">
    <property type="entry name" value="DNA-binding pseudobarrel domain"/>
    <property type="match status" value="1"/>
</dbReference>
<dbReference type="EMBL" id="CP093344">
    <property type="protein sequence ID" value="WOG86774.1"/>
    <property type="molecule type" value="Genomic_DNA"/>
</dbReference>